<keyword evidence="8" id="KW-0418">Kinase</keyword>
<accession>A0A175QXH0</accession>
<dbReference type="InterPro" id="IPR038318">
    <property type="entry name" value="KdpD_sf"/>
</dbReference>
<dbReference type="STRING" id="401562.NS365_15175"/>
<dbReference type="Pfam" id="PF13493">
    <property type="entry name" value="DUF4118"/>
    <property type="match status" value="1"/>
</dbReference>
<evidence type="ECO:0000256" key="12">
    <source>
        <dbReference type="ARBA" id="ARBA00023136"/>
    </source>
</evidence>
<proteinExistence type="predicted"/>
<organism evidence="15 16">
    <name type="scientific">Aureimonas ureilytica</name>
    <dbReference type="NCBI Taxonomy" id="401562"/>
    <lineage>
        <taxon>Bacteria</taxon>
        <taxon>Pseudomonadati</taxon>
        <taxon>Pseudomonadota</taxon>
        <taxon>Alphaproteobacteria</taxon>
        <taxon>Hyphomicrobiales</taxon>
        <taxon>Aurantimonadaceae</taxon>
        <taxon>Aureimonas</taxon>
    </lineage>
</organism>
<dbReference type="SMART" id="SM00387">
    <property type="entry name" value="HATPase_c"/>
    <property type="match status" value="1"/>
</dbReference>
<evidence type="ECO:0000313" key="16">
    <source>
        <dbReference type="Proteomes" id="UP000078272"/>
    </source>
</evidence>
<feature type="domain" description="Histidine kinase/HSP90-like ATPase" evidence="14">
    <location>
        <begin position="230"/>
        <end position="328"/>
    </location>
</feature>
<keyword evidence="10 13" id="KW-1133">Transmembrane helix</keyword>
<evidence type="ECO:0000256" key="11">
    <source>
        <dbReference type="ARBA" id="ARBA00023012"/>
    </source>
</evidence>
<name>A0A175QXH0_9HYPH</name>
<keyword evidence="9" id="KW-0067">ATP-binding</keyword>
<dbReference type="PANTHER" id="PTHR41523:SF8">
    <property type="entry name" value="ETHYLENE RESPONSE SENSOR PROTEIN"/>
    <property type="match status" value="1"/>
</dbReference>
<keyword evidence="11" id="KW-0902">Two-component regulatory system</keyword>
<dbReference type="GO" id="GO:0004673">
    <property type="term" value="F:protein histidine kinase activity"/>
    <property type="evidence" value="ECO:0007669"/>
    <property type="project" value="UniProtKB-EC"/>
</dbReference>
<keyword evidence="6 13" id="KW-0812">Transmembrane</keyword>
<dbReference type="InterPro" id="IPR003594">
    <property type="entry name" value="HATPase_dom"/>
</dbReference>
<dbReference type="GO" id="GO:0016020">
    <property type="term" value="C:membrane"/>
    <property type="evidence" value="ECO:0007669"/>
    <property type="project" value="UniProtKB-SubCell"/>
</dbReference>
<dbReference type="GO" id="GO:0005524">
    <property type="term" value="F:ATP binding"/>
    <property type="evidence" value="ECO:0007669"/>
    <property type="project" value="UniProtKB-KW"/>
</dbReference>
<evidence type="ECO:0000256" key="2">
    <source>
        <dbReference type="ARBA" id="ARBA00004141"/>
    </source>
</evidence>
<dbReference type="Gene3D" id="3.30.565.10">
    <property type="entry name" value="Histidine kinase-like ATPase, C-terminal domain"/>
    <property type="match status" value="1"/>
</dbReference>
<evidence type="ECO:0000256" key="7">
    <source>
        <dbReference type="ARBA" id="ARBA00022741"/>
    </source>
</evidence>
<dbReference type="GO" id="GO:0000160">
    <property type="term" value="P:phosphorelay signal transduction system"/>
    <property type="evidence" value="ECO:0007669"/>
    <property type="project" value="UniProtKB-KW"/>
</dbReference>
<evidence type="ECO:0000256" key="8">
    <source>
        <dbReference type="ARBA" id="ARBA00022777"/>
    </source>
</evidence>
<evidence type="ECO:0000256" key="3">
    <source>
        <dbReference type="ARBA" id="ARBA00012438"/>
    </source>
</evidence>
<dbReference type="InterPro" id="IPR011495">
    <property type="entry name" value="Sig_transdc_His_kin_sub2_dim/P"/>
</dbReference>
<evidence type="ECO:0000256" key="10">
    <source>
        <dbReference type="ARBA" id="ARBA00022989"/>
    </source>
</evidence>
<dbReference type="Pfam" id="PF02518">
    <property type="entry name" value="HATPase_c"/>
    <property type="match status" value="1"/>
</dbReference>
<evidence type="ECO:0000256" key="5">
    <source>
        <dbReference type="ARBA" id="ARBA00022679"/>
    </source>
</evidence>
<sequence length="332" mass="36592">MRATPALSWGLALLTFAAALSLRFATNHILPVGFPYLTFFPAVILTAFFGGFWPGVTCAVLSGLSAWYWFIPPFNSFEVHPGTAIALLFYVFVVGVDIALIDAVHRAMDRLEDERATVGRLYEQQRAMFQELQHRVANNMQFVSSLLGLQKRKVMQDPASAAAAFDDARARLDTVSRIHRRLYDPETLKQPIRTYLADLSADILETSGVENIRVEIEMGPEMEGRSFELQHLTTLSLILVEAITNALKHAFQGRNGGTIRVGLSALGNGFYRLSVADNGVGFQGPVDPATSRSLGQRILQSLAQQLGGTIRYVSEGGTRMELDFSPPRTRSA</sequence>
<dbReference type="EC" id="2.7.13.3" evidence="3"/>
<evidence type="ECO:0000256" key="13">
    <source>
        <dbReference type="SAM" id="Phobius"/>
    </source>
</evidence>
<evidence type="ECO:0000259" key="14">
    <source>
        <dbReference type="SMART" id="SM00387"/>
    </source>
</evidence>
<gene>
    <name evidence="15" type="ORF">NS226_22725</name>
</gene>
<comment type="caution">
    <text evidence="15">The sequence shown here is derived from an EMBL/GenBank/DDBJ whole genome shotgun (WGS) entry which is preliminary data.</text>
</comment>
<evidence type="ECO:0000313" key="15">
    <source>
        <dbReference type="EMBL" id="KTQ80733.1"/>
    </source>
</evidence>
<dbReference type="SUPFAM" id="SSF55874">
    <property type="entry name" value="ATPase domain of HSP90 chaperone/DNA topoisomerase II/histidine kinase"/>
    <property type="match status" value="1"/>
</dbReference>
<evidence type="ECO:0000256" key="6">
    <source>
        <dbReference type="ARBA" id="ARBA00022692"/>
    </source>
</evidence>
<protein>
    <recommendedName>
        <fullName evidence="3">histidine kinase</fullName>
        <ecNumber evidence="3">2.7.13.3</ecNumber>
    </recommendedName>
</protein>
<evidence type="ECO:0000256" key="9">
    <source>
        <dbReference type="ARBA" id="ARBA00022840"/>
    </source>
</evidence>
<keyword evidence="5" id="KW-0808">Transferase</keyword>
<dbReference type="InterPro" id="IPR025201">
    <property type="entry name" value="KdpD_TM"/>
</dbReference>
<dbReference type="InterPro" id="IPR036890">
    <property type="entry name" value="HATPase_C_sf"/>
</dbReference>
<comment type="catalytic activity">
    <reaction evidence="1">
        <text>ATP + protein L-histidine = ADP + protein N-phospho-L-histidine.</text>
        <dbReference type="EC" id="2.7.13.3"/>
    </reaction>
</comment>
<evidence type="ECO:0000256" key="4">
    <source>
        <dbReference type="ARBA" id="ARBA00022553"/>
    </source>
</evidence>
<feature type="transmembrane region" description="Helical" evidence="13">
    <location>
        <begin position="37"/>
        <end position="70"/>
    </location>
</feature>
<dbReference type="Pfam" id="PF07568">
    <property type="entry name" value="HisKA_2"/>
    <property type="match status" value="1"/>
</dbReference>
<keyword evidence="12 13" id="KW-0472">Membrane</keyword>
<dbReference type="EMBL" id="LDPZ01000085">
    <property type="protein sequence ID" value="KTQ80733.1"/>
    <property type="molecule type" value="Genomic_DNA"/>
</dbReference>
<reference evidence="15 16" key="1">
    <citation type="journal article" date="2016" name="Front. Microbiol.">
        <title>Genomic Resource of Rice Seed Associated Bacteria.</title>
        <authorList>
            <person name="Midha S."/>
            <person name="Bansal K."/>
            <person name="Sharma S."/>
            <person name="Kumar N."/>
            <person name="Patil P.P."/>
            <person name="Chaudhry V."/>
            <person name="Patil P.B."/>
        </authorList>
    </citation>
    <scope>NUCLEOTIDE SEQUENCE [LARGE SCALE GENOMIC DNA]</scope>
    <source>
        <strain evidence="15 16">NS226</strain>
    </source>
</reference>
<feature type="transmembrane region" description="Helical" evidence="13">
    <location>
        <begin position="6"/>
        <end position="25"/>
    </location>
</feature>
<dbReference type="AlphaFoldDB" id="A0A175QXH0"/>
<dbReference type="Gene3D" id="1.20.120.620">
    <property type="entry name" value="Backbone structure of the membrane domain of e. Coli histidine kinase receptor kdpd"/>
    <property type="match status" value="1"/>
</dbReference>
<evidence type="ECO:0000256" key="1">
    <source>
        <dbReference type="ARBA" id="ARBA00000085"/>
    </source>
</evidence>
<keyword evidence="7" id="KW-0547">Nucleotide-binding</keyword>
<dbReference type="PANTHER" id="PTHR41523">
    <property type="entry name" value="TWO-COMPONENT SYSTEM SENSOR PROTEIN"/>
    <property type="match status" value="1"/>
</dbReference>
<dbReference type="PATRIC" id="fig|401562.3.peg.5063"/>
<dbReference type="Proteomes" id="UP000078272">
    <property type="component" value="Unassembled WGS sequence"/>
</dbReference>
<feature type="transmembrane region" description="Helical" evidence="13">
    <location>
        <begin position="82"/>
        <end position="101"/>
    </location>
</feature>
<comment type="subcellular location">
    <subcellularLocation>
        <location evidence="2">Membrane</location>
        <topology evidence="2">Multi-pass membrane protein</topology>
    </subcellularLocation>
</comment>
<keyword evidence="4" id="KW-0597">Phosphoprotein</keyword>